<comment type="subcellular location">
    <subcellularLocation>
        <location evidence="1">Nucleus</location>
    </subcellularLocation>
</comment>
<dbReference type="EnsemblMetazoa" id="AFUN019609-RA">
    <property type="protein sequence ID" value="AFUN019609-PA"/>
    <property type="gene ID" value="AFUN019609"/>
</dbReference>
<dbReference type="VEuPathDB" id="VectorBase:AFUN019609"/>
<proteinExistence type="predicted"/>
<feature type="region of interest" description="Disordered" evidence="2">
    <location>
        <begin position="1"/>
        <end position="30"/>
    </location>
</feature>
<evidence type="ECO:0000256" key="2">
    <source>
        <dbReference type="SAM" id="MobiDB-lite"/>
    </source>
</evidence>
<reference evidence="4" key="1">
    <citation type="submission" date="2020-05" db="UniProtKB">
        <authorList>
            <consortium name="EnsemblMetazoa"/>
        </authorList>
    </citation>
    <scope>IDENTIFICATION</scope>
    <source>
        <strain evidence="4">FUMOZ</strain>
    </source>
</reference>
<sequence length="384" mass="43222">MSSSESSELAQSAIGAVQPPRRRKTTSNEDRERVVTAYENGATHAAISEMLNIKLATVYGIVKRYQTAFQVEAKKRGGNRQKVLSQQAISDIQCWINDDCTVTLKSLAQKLLQEHGVRVSTTTIAREIKGFNDPLKMVKVIPERRNTPTTIETSTRPPTPPDHSYCPSPRPSSVLVEENLPSSEMTNVSETEGCQSSFLSSASTGGTATTLNDVEGNLYALTKLVTNVAAEVRLIFNVVCGGSDTMQRSLKFPRIATLKSLKDLNEKLGSNSIYMAEMVSYFLHLLKLENDIDRRLTIMLDLMFDREFFSKCSWTGLEFPEPKIRLCEFVFVICLFKTAGSNNFIQLTDEFVKEFFSKKLHHGKSRCFTKSQRLFESRKRRKSE</sequence>
<dbReference type="STRING" id="62324.A0A4Y0BHG9"/>
<dbReference type="Pfam" id="PF13384">
    <property type="entry name" value="HTH_23"/>
    <property type="match status" value="1"/>
</dbReference>
<evidence type="ECO:0000259" key="3">
    <source>
        <dbReference type="Pfam" id="PF16064"/>
    </source>
</evidence>
<accession>A0A4Y0BHG9</accession>
<dbReference type="Pfam" id="PF16064">
    <property type="entry name" value="DUF4806"/>
    <property type="match status" value="1"/>
</dbReference>
<dbReference type="GO" id="GO:0005634">
    <property type="term" value="C:nucleus"/>
    <property type="evidence" value="ECO:0007669"/>
    <property type="project" value="UniProtKB-SubCell"/>
</dbReference>
<dbReference type="SUPFAM" id="SSF46689">
    <property type="entry name" value="Homeodomain-like"/>
    <property type="match status" value="1"/>
</dbReference>
<feature type="region of interest" description="Disordered" evidence="2">
    <location>
        <begin position="148"/>
        <end position="174"/>
    </location>
</feature>
<evidence type="ECO:0000313" key="4">
    <source>
        <dbReference type="EnsemblMetazoa" id="AFUN019609-PA"/>
    </source>
</evidence>
<name>A0A4Y0BHG9_ANOFN</name>
<dbReference type="VEuPathDB" id="VectorBase:AFUN2_001634"/>
<dbReference type="InterPro" id="IPR032071">
    <property type="entry name" value="DUF4806"/>
</dbReference>
<dbReference type="InterPro" id="IPR036388">
    <property type="entry name" value="WH-like_DNA-bd_sf"/>
</dbReference>
<feature type="domain" description="DUF4806" evidence="3">
    <location>
        <begin position="249"/>
        <end position="336"/>
    </location>
</feature>
<organism evidence="4">
    <name type="scientific">Anopheles funestus</name>
    <name type="common">African malaria mosquito</name>
    <dbReference type="NCBI Taxonomy" id="62324"/>
    <lineage>
        <taxon>Eukaryota</taxon>
        <taxon>Metazoa</taxon>
        <taxon>Ecdysozoa</taxon>
        <taxon>Arthropoda</taxon>
        <taxon>Hexapoda</taxon>
        <taxon>Insecta</taxon>
        <taxon>Pterygota</taxon>
        <taxon>Neoptera</taxon>
        <taxon>Endopterygota</taxon>
        <taxon>Diptera</taxon>
        <taxon>Nematocera</taxon>
        <taxon>Culicoidea</taxon>
        <taxon>Culicidae</taxon>
        <taxon>Anophelinae</taxon>
        <taxon>Anopheles</taxon>
    </lineage>
</organism>
<protein>
    <submittedName>
        <fullName evidence="4">DUF4806 domain-containing protein</fullName>
    </submittedName>
</protein>
<dbReference type="Gene3D" id="1.10.10.10">
    <property type="entry name" value="Winged helix-like DNA-binding domain superfamily/Winged helix DNA-binding domain"/>
    <property type="match status" value="1"/>
</dbReference>
<dbReference type="AlphaFoldDB" id="A0A4Y0BHG9"/>
<evidence type="ECO:0000256" key="1">
    <source>
        <dbReference type="ARBA" id="ARBA00004123"/>
    </source>
</evidence>
<dbReference type="InterPro" id="IPR009057">
    <property type="entry name" value="Homeodomain-like_sf"/>
</dbReference>